<protein>
    <submittedName>
        <fullName evidence="5">ABC-type Fe3+/spermidine/putrescine transport system ATPase subunit</fullName>
    </submittedName>
</protein>
<name>A0ABU1K2B8_9FLAO</name>
<evidence type="ECO:0000256" key="3">
    <source>
        <dbReference type="ARBA" id="ARBA00022840"/>
    </source>
</evidence>
<keyword evidence="2" id="KW-0547">Nucleotide-binding</keyword>
<evidence type="ECO:0000256" key="2">
    <source>
        <dbReference type="ARBA" id="ARBA00022741"/>
    </source>
</evidence>
<dbReference type="PANTHER" id="PTHR42781">
    <property type="entry name" value="SPERMIDINE/PUTRESCINE IMPORT ATP-BINDING PROTEIN POTA"/>
    <property type="match status" value="1"/>
</dbReference>
<evidence type="ECO:0000313" key="6">
    <source>
        <dbReference type="Proteomes" id="UP001257659"/>
    </source>
</evidence>
<evidence type="ECO:0000256" key="1">
    <source>
        <dbReference type="ARBA" id="ARBA00022448"/>
    </source>
</evidence>
<sequence length="321" mass="36766">MLQVLNISFGYSQKTTLHHIDFSIKKGEHACIIGESGCGKSTLLKAIYGLLDLDEGEILWQNEKVLGPAFNLVPGHQKMKYLAQEFDLMPFTSVKENIEKFLSRQHQNKNNKRTKELLEVIDMKAFADKKVKLLSGGQKQRVALAQVLAKEPELLLLDEPFNFIDNFRKNKLRRNLFTYLKKQKISCIFATHDSTDMLAFSDKTLVMKNGKIVAENTPEKLYDFPPSYYVASLFNEVNALEAQLFGIEKGTVLIYPSEIKVAKKGLKASVKKTYFNGNNYFIEAILEKNEEKILFTHQEFISAKPSVYLDISKELIKKRRV</sequence>
<dbReference type="PANTHER" id="PTHR42781:SF4">
    <property type="entry name" value="SPERMIDINE_PUTRESCINE IMPORT ATP-BINDING PROTEIN POTA"/>
    <property type="match status" value="1"/>
</dbReference>
<feature type="domain" description="ABC transporter" evidence="4">
    <location>
        <begin position="2"/>
        <end position="234"/>
    </location>
</feature>
<dbReference type="InterPro" id="IPR003439">
    <property type="entry name" value="ABC_transporter-like_ATP-bd"/>
</dbReference>
<dbReference type="PROSITE" id="PS00211">
    <property type="entry name" value="ABC_TRANSPORTER_1"/>
    <property type="match status" value="1"/>
</dbReference>
<dbReference type="Gene3D" id="3.40.50.300">
    <property type="entry name" value="P-loop containing nucleotide triphosphate hydrolases"/>
    <property type="match status" value="1"/>
</dbReference>
<dbReference type="RefSeq" id="WP_309726693.1">
    <property type="nucleotide sequence ID" value="NZ_JAVDQA010000001.1"/>
</dbReference>
<evidence type="ECO:0000259" key="4">
    <source>
        <dbReference type="PROSITE" id="PS50893"/>
    </source>
</evidence>
<dbReference type="Proteomes" id="UP001257659">
    <property type="component" value="Unassembled WGS sequence"/>
</dbReference>
<comment type="caution">
    <text evidence="5">The sequence shown here is derived from an EMBL/GenBank/DDBJ whole genome shotgun (WGS) entry which is preliminary data.</text>
</comment>
<dbReference type="Pfam" id="PF00005">
    <property type="entry name" value="ABC_tran"/>
    <property type="match status" value="1"/>
</dbReference>
<dbReference type="InterPro" id="IPR017871">
    <property type="entry name" value="ABC_transporter-like_CS"/>
</dbReference>
<keyword evidence="6" id="KW-1185">Reference proteome</keyword>
<dbReference type="EMBL" id="JAVDQA010000001">
    <property type="protein sequence ID" value="MDR6299749.1"/>
    <property type="molecule type" value="Genomic_DNA"/>
</dbReference>
<dbReference type="InterPro" id="IPR003593">
    <property type="entry name" value="AAA+_ATPase"/>
</dbReference>
<dbReference type="SMART" id="SM00382">
    <property type="entry name" value="AAA"/>
    <property type="match status" value="1"/>
</dbReference>
<dbReference type="InterPro" id="IPR050093">
    <property type="entry name" value="ABC_SmlMolc_Importer"/>
</dbReference>
<accession>A0ABU1K2B8</accession>
<dbReference type="InterPro" id="IPR027417">
    <property type="entry name" value="P-loop_NTPase"/>
</dbReference>
<dbReference type="SUPFAM" id="SSF52540">
    <property type="entry name" value="P-loop containing nucleoside triphosphate hydrolases"/>
    <property type="match status" value="1"/>
</dbReference>
<organism evidence="5 6">
    <name type="scientific">Mesonia maritima</name>
    <dbReference type="NCBI Taxonomy" id="1793873"/>
    <lineage>
        <taxon>Bacteria</taxon>
        <taxon>Pseudomonadati</taxon>
        <taxon>Bacteroidota</taxon>
        <taxon>Flavobacteriia</taxon>
        <taxon>Flavobacteriales</taxon>
        <taxon>Flavobacteriaceae</taxon>
        <taxon>Mesonia</taxon>
    </lineage>
</organism>
<keyword evidence="1" id="KW-0813">Transport</keyword>
<gene>
    <name evidence="5" type="ORF">GGR31_000365</name>
</gene>
<dbReference type="PROSITE" id="PS50893">
    <property type="entry name" value="ABC_TRANSPORTER_2"/>
    <property type="match status" value="1"/>
</dbReference>
<reference evidence="5 6" key="1">
    <citation type="submission" date="2023-07" db="EMBL/GenBank/DDBJ databases">
        <title>Genomic Encyclopedia of Type Strains, Phase IV (KMG-IV): sequencing the most valuable type-strain genomes for metagenomic binning, comparative biology and taxonomic classification.</title>
        <authorList>
            <person name="Goeker M."/>
        </authorList>
    </citation>
    <scope>NUCLEOTIDE SEQUENCE [LARGE SCALE GENOMIC DNA]</scope>
    <source>
        <strain evidence="5 6">DSM 102814</strain>
    </source>
</reference>
<evidence type="ECO:0000313" key="5">
    <source>
        <dbReference type="EMBL" id="MDR6299749.1"/>
    </source>
</evidence>
<keyword evidence="3" id="KW-0067">ATP-binding</keyword>
<proteinExistence type="predicted"/>